<evidence type="ECO:0000313" key="2">
    <source>
        <dbReference type="Proteomes" id="UP000030016"/>
    </source>
</evidence>
<dbReference type="RefSeq" id="WP_039250539.1">
    <property type="nucleotide sequence ID" value="NZ_JDRX01000025.1"/>
</dbReference>
<proteinExistence type="predicted"/>
<organism evidence="1 2">
    <name type="scientific">Clostridium novyi A str. 4570</name>
    <dbReference type="NCBI Taxonomy" id="1444290"/>
    <lineage>
        <taxon>Bacteria</taxon>
        <taxon>Bacillati</taxon>
        <taxon>Bacillota</taxon>
        <taxon>Clostridia</taxon>
        <taxon>Eubacteriales</taxon>
        <taxon>Clostridiaceae</taxon>
        <taxon>Clostridium</taxon>
    </lineage>
</organism>
<dbReference type="Proteomes" id="UP000030016">
    <property type="component" value="Unassembled WGS sequence"/>
</dbReference>
<dbReference type="AlphaFoldDB" id="A0AA89CR15"/>
<protein>
    <recommendedName>
        <fullName evidence="3">Rhs family protein</fullName>
    </recommendedName>
</protein>
<accession>A0AA89CR15</accession>
<reference evidence="1 2" key="1">
    <citation type="submission" date="2014-01" db="EMBL/GenBank/DDBJ databases">
        <title>Plasmidome dynamics in the species complex Clostridium novyi sensu lato converts strains of independent lineages into distinctly different pathogens.</title>
        <authorList>
            <person name="Skarin H."/>
            <person name="Segerman B."/>
        </authorList>
    </citation>
    <scope>NUCLEOTIDE SEQUENCE [LARGE SCALE GENOMIC DNA]</scope>
    <source>
        <strain evidence="1 2">4570</strain>
    </source>
</reference>
<gene>
    <name evidence="1" type="ORF">Z969_08935</name>
</gene>
<comment type="caution">
    <text evidence="1">The sequence shown here is derived from an EMBL/GenBank/DDBJ whole genome shotgun (WGS) entry which is preliminary data.</text>
</comment>
<dbReference type="EMBL" id="JDRX01000025">
    <property type="protein sequence ID" value="KGN00994.1"/>
    <property type="molecule type" value="Genomic_DNA"/>
</dbReference>
<sequence length="65" mass="7782">MQARKLMKDRELARYLDDNNSNLPFEYYESKYSKQGYTGNLLYEKILEASNRTNKEVNRQLGLMQ</sequence>
<evidence type="ECO:0008006" key="3">
    <source>
        <dbReference type="Google" id="ProtNLM"/>
    </source>
</evidence>
<name>A0AA89CR15_CLONO</name>
<evidence type="ECO:0000313" key="1">
    <source>
        <dbReference type="EMBL" id="KGN00994.1"/>
    </source>
</evidence>